<sequence>MSSPIDETFGAAYIGIVVAALLLGISVIQGFYYFTHQKDGWILRGLVAGVLVFDFVHQVLITHTGYAYLITFWQQPAKLRIVIWSLLAEVLFNGLTGFCVQCFLTYRIWKLSGTKVWLTVVVISLVFAEFGEKLIAGLSRISYLLSLACVIAFAVIAFLRVKTFEQLSAELKARLSAYPIFGLSVTVNALAVVGDLFIAGILTLLLQRSKTGFRKSDTMINKLTIFAVNTGALTSLCAVASLISIIAAPNTFIYISFFFSMGRLYTNSLLATLNARKMIRDAAEGINTTTGDNISLPCKGRASSSKRSRNLNTNISIQVDTTREFLSDLEHGVRDRHLSDFKHDEVEIEEDLSEVNLSNGDIESNISSGIECTAV</sequence>
<feature type="domain" description="DUF6534" evidence="2">
    <location>
        <begin position="191"/>
        <end position="277"/>
    </location>
</feature>
<feature type="transmembrane region" description="Helical" evidence="1">
    <location>
        <begin position="81"/>
        <end position="109"/>
    </location>
</feature>
<feature type="transmembrane region" description="Helical" evidence="1">
    <location>
        <begin position="226"/>
        <end position="246"/>
    </location>
</feature>
<reference evidence="3" key="2">
    <citation type="journal article" date="2023" name="Proc. Natl. Acad. Sci. U.S.A.">
        <title>A global phylogenomic analysis of the shiitake genus Lentinula.</title>
        <authorList>
            <person name="Sierra-Patev S."/>
            <person name="Min B."/>
            <person name="Naranjo-Ortiz M."/>
            <person name="Looney B."/>
            <person name="Konkel Z."/>
            <person name="Slot J.C."/>
            <person name="Sakamoto Y."/>
            <person name="Steenwyk J.L."/>
            <person name="Rokas A."/>
            <person name="Carro J."/>
            <person name="Camarero S."/>
            <person name="Ferreira P."/>
            <person name="Molpeceres G."/>
            <person name="Ruiz-Duenas F.J."/>
            <person name="Serrano A."/>
            <person name="Henrissat B."/>
            <person name="Drula E."/>
            <person name="Hughes K.W."/>
            <person name="Mata J.L."/>
            <person name="Ishikawa N.K."/>
            <person name="Vargas-Isla R."/>
            <person name="Ushijima S."/>
            <person name="Smith C.A."/>
            <person name="Donoghue J."/>
            <person name="Ahrendt S."/>
            <person name="Andreopoulos W."/>
            <person name="He G."/>
            <person name="LaButti K."/>
            <person name="Lipzen A."/>
            <person name="Ng V."/>
            <person name="Riley R."/>
            <person name="Sandor L."/>
            <person name="Barry K."/>
            <person name="Martinez A.T."/>
            <person name="Xiao Y."/>
            <person name="Gibbons J.G."/>
            <person name="Terashima K."/>
            <person name="Grigoriev I.V."/>
            <person name="Hibbett D."/>
        </authorList>
    </citation>
    <scope>NUCLEOTIDE SEQUENCE</scope>
    <source>
        <strain evidence="3">Sp2 HRB7682 ss15</strain>
    </source>
</reference>
<gene>
    <name evidence="3" type="ORF">C8J55DRAFT_554621</name>
</gene>
<feature type="transmembrane region" description="Helical" evidence="1">
    <location>
        <begin position="143"/>
        <end position="161"/>
    </location>
</feature>
<evidence type="ECO:0000313" key="4">
    <source>
        <dbReference type="Proteomes" id="UP001150238"/>
    </source>
</evidence>
<comment type="caution">
    <text evidence="3">The sequence shown here is derived from an EMBL/GenBank/DDBJ whole genome shotgun (WGS) entry which is preliminary data.</text>
</comment>
<proteinExistence type="predicted"/>
<keyword evidence="1" id="KW-1133">Transmembrane helix</keyword>
<dbReference type="PANTHER" id="PTHR40465:SF1">
    <property type="entry name" value="DUF6534 DOMAIN-CONTAINING PROTEIN"/>
    <property type="match status" value="1"/>
</dbReference>
<accession>A0A9W9E134</accession>
<feature type="transmembrane region" description="Helical" evidence="1">
    <location>
        <begin position="181"/>
        <end position="206"/>
    </location>
</feature>
<protein>
    <recommendedName>
        <fullName evidence="2">DUF6534 domain-containing protein</fullName>
    </recommendedName>
</protein>
<dbReference type="Proteomes" id="UP001150238">
    <property type="component" value="Unassembled WGS sequence"/>
</dbReference>
<evidence type="ECO:0000313" key="3">
    <source>
        <dbReference type="EMBL" id="KAJ4495012.1"/>
    </source>
</evidence>
<dbReference type="AlphaFoldDB" id="A0A9W9E134"/>
<reference evidence="3" key="1">
    <citation type="submission" date="2022-08" db="EMBL/GenBank/DDBJ databases">
        <authorList>
            <consortium name="DOE Joint Genome Institute"/>
            <person name="Min B."/>
            <person name="Riley R."/>
            <person name="Sierra-Patev S."/>
            <person name="Naranjo-Ortiz M."/>
            <person name="Looney B."/>
            <person name="Konkel Z."/>
            <person name="Slot J.C."/>
            <person name="Sakamoto Y."/>
            <person name="Steenwyk J.L."/>
            <person name="Rokas A."/>
            <person name="Carro J."/>
            <person name="Camarero S."/>
            <person name="Ferreira P."/>
            <person name="Molpeceres G."/>
            <person name="Ruiz-Duenas F.J."/>
            <person name="Serrano A."/>
            <person name="Henrissat B."/>
            <person name="Drula E."/>
            <person name="Hughes K.W."/>
            <person name="Mata J.L."/>
            <person name="Ishikawa N.K."/>
            <person name="Vargas-Isla R."/>
            <person name="Ushijima S."/>
            <person name="Smith C.A."/>
            <person name="Ahrendt S."/>
            <person name="Andreopoulos W."/>
            <person name="He G."/>
            <person name="Labutti K."/>
            <person name="Lipzen A."/>
            <person name="Ng V."/>
            <person name="Sandor L."/>
            <person name="Barry K."/>
            <person name="Martinez A.T."/>
            <person name="Xiao Y."/>
            <person name="Gibbons J.G."/>
            <person name="Terashima K."/>
            <person name="Hibbett D.S."/>
            <person name="Grigoriev I.V."/>
        </authorList>
    </citation>
    <scope>NUCLEOTIDE SEQUENCE</scope>
    <source>
        <strain evidence="3">Sp2 HRB7682 ss15</strain>
    </source>
</reference>
<dbReference type="PANTHER" id="PTHR40465">
    <property type="entry name" value="CHROMOSOME 1, WHOLE GENOME SHOTGUN SEQUENCE"/>
    <property type="match status" value="1"/>
</dbReference>
<evidence type="ECO:0000259" key="2">
    <source>
        <dbReference type="Pfam" id="PF20152"/>
    </source>
</evidence>
<evidence type="ECO:0000256" key="1">
    <source>
        <dbReference type="SAM" id="Phobius"/>
    </source>
</evidence>
<dbReference type="EMBL" id="JANVFS010000002">
    <property type="protein sequence ID" value="KAJ4495012.1"/>
    <property type="molecule type" value="Genomic_DNA"/>
</dbReference>
<feature type="transmembrane region" description="Helical" evidence="1">
    <location>
        <begin position="252"/>
        <end position="270"/>
    </location>
</feature>
<dbReference type="Pfam" id="PF20152">
    <property type="entry name" value="DUF6534"/>
    <property type="match status" value="1"/>
</dbReference>
<dbReference type="InterPro" id="IPR045339">
    <property type="entry name" value="DUF6534"/>
</dbReference>
<keyword evidence="1" id="KW-0812">Transmembrane</keyword>
<keyword evidence="1" id="KW-0472">Membrane</keyword>
<feature type="transmembrane region" description="Helical" evidence="1">
    <location>
        <begin position="46"/>
        <end position="69"/>
    </location>
</feature>
<feature type="transmembrane region" description="Helical" evidence="1">
    <location>
        <begin position="12"/>
        <end position="34"/>
    </location>
</feature>
<name>A0A9W9E134_9AGAR</name>
<organism evidence="3 4">
    <name type="scientific">Lentinula lateritia</name>
    <dbReference type="NCBI Taxonomy" id="40482"/>
    <lineage>
        <taxon>Eukaryota</taxon>
        <taxon>Fungi</taxon>
        <taxon>Dikarya</taxon>
        <taxon>Basidiomycota</taxon>
        <taxon>Agaricomycotina</taxon>
        <taxon>Agaricomycetes</taxon>
        <taxon>Agaricomycetidae</taxon>
        <taxon>Agaricales</taxon>
        <taxon>Marasmiineae</taxon>
        <taxon>Omphalotaceae</taxon>
        <taxon>Lentinula</taxon>
    </lineage>
</organism>